<accession>A0ABU8VU67</accession>
<name>A0ABU8VU67_9BURK</name>
<keyword evidence="1" id="KW-0732">Signal</keyword>
<dbReference type="PANTHER" id="PTHR43842">
    <property type="entry name" value="PROPIONYL-COA CARBOXYLASE BETA CHAIN"/>
    <property type="match status" value="1"/>
</dbReference>
<dbReference type="EMBL" id="JBBKZV010000002">
    <property type="protein sequence ID" value="MEJ8821350.1"/>
    <property type="molecule type" value="Genomic_DNA"/>
</dbReference>
<feature type="domain" description="CoA carboxyltransferase N-terminal" evidence="2">
    <location>
        <begin position="33"/>
        <end position="294"/>
    </location>
</feature>
<dbReference type="PANTHER" id="PTHR43842:SF2">
    <property type="entry name" value="PROPIONYL-COA CARBOXYLASE BETA CHAIN, MITOCHONDRIAL"/>
    <property type="match status" value="1"/>
</dbReference>
<organism evidence="4 5">
    <name type="scientific">Variovorax humicola</name>
    <dbReference type="NCBI Taxonomy" id="1769758"/>
    <lineage>
        <taxon>Bacteria</taxon>
        <taxon>Pseudomonadati</taxon>
        <taxon>Pseudomonadota</taxon>
        <taxon>Betaproteobacteria</taxon>
        <taxon>Burkholderiales</taxon>
        <taxon>Comamonadaceae</taxon>
        <taxon>Variovorax</taxon>
    </lineage>
</organism>
<dbReference type="InterPro" id="IPR011762">
    <property type="entry name" value="COA_CT_N"/>
</dbReference>
<evidence type="ECO:0000256" key="1">
    <source>
        <dbReference type="SAM" id="SignalP"/>
    </source>
</evidence>
<feature type="signal peptide" evidence="1">
    <location>
        <begin position="1"/>
        <end position="23"/>
    </location>
</feature>
<evidence type="ECO:0000313" key="5">
    <source>
        <dbReference type="Proteomes" id="UP001363010"/>
    </source>
</evidence>
<reference evidence="4 5" key="1">
    <citation type="submission" date="2024-03" db="EMBL/GenBank/DDBJ databases">
        <title>Novel species of the genus Variovorax.</title>
        <authorList>
            <person name="Liu Q."/>
            <person name="Xin Y.-H."/>
        </authorList>
    </citation>
    <scope>NUCLEOTIDE SEQUENCE [LARGE SCALE GENOMIC DNA]</scope>
    <source>
        <strain evidence="4 5">KACC 18501</strain>
    </source>
</reference>
<dbReference type="Pfam" id="PF01039">
    <property type="entry name" value="Carboxyl_trans"/>
    <property type="match status" value="1"/>
</dbReference>
<dbReference type="Proteomes" id="UP001363010">
    <property type="component" value="Unassembled WGS sequence"/>
</dbReference>
<sequence>MNTALTSPPAAAAAAATAAAATAATAAAAASATGDWAEDLQELAERRAIATALGGEEQIAKHRALGKLTARERIDHLLDAGSFGEIGVLAGSVKYGADRKRASFTPSNAVVGIGKIDSRRTVVAADDFTIRGGSSEGSVSEKWIYADRYAWEYKLPLVRMIDSAGGSVKLLDKLGHTKIPGYPMLPMTQLLGVVPVVGIALGACAGLGAVRVGASHLGIMIRGKSQIFAGGPPVVKQALGIDIDKESLGGYDAMHRYSGAVGLAVDTEEEAMQVTRRFLSYLPGNVWERPPVVACDDPVDRCDAWLNKAIPADKRKIFQPRKILKSIFDEGSIFEMSPDFGGSTITCFARLNGHAVGVMTNNPMIMGGALTRSAALKMARFVDLCDTFHLPIVNLADQPGVMTGADAEREGTISAALQAMHAIEQSGVPWLAIVLRRCVGLAGAMLSPLHGPSGTSLPNRYAWPSARWGSIPVEGGVAAAYKKDIAAAEDPVAHRLDLEAHYHAISSPMRTAERFGVLDIIEPASTRPLLCAWVEDAYQATGRRLGPVGRTMR</sequence>
<comment type="caution">
    <text evidence="4">The sequence shown here is derived from an EMBL/GenBank/DDBJ whole genome shotgun (WGS) entry which is preliminary data.</text>
</comment>
<dbReference type="RefSeq" id="WP_340362402.1">
    <property type="nucleotide sequence ID" value="NZ_JBBKZV010000002.1"/>
</dbReference>
<evidence type="ECO:0000259" key="3">
    <source>
        <dbReference type="PROSITE" id="PS50989"/>
    </source>
</evidence>
<gene>
    <name evidence="4" type="ORF">WKW80_04770</name>
</gene>
<dbReference type="GO" id="GO:0016740">
    <property type="term" value="F:transferase activity"/>
    <property type="evidence" value="ECO:0007669"/>
    <property type="project" value="UniProtKB-KW"/>
</dbReference>
<dbReference type="InterPro" id="IPR051047">
    <property type="entry name" value="AccD/PCCB"/>
</dbReference>
<dbReference type="PROSITE" id="PS50989">
    <property type="entry name" value="COA_CT_CTER"/>
    <property type="match status" value="1"/>
</dbReference>
<keyword evidence="5" id="KW-1185">Reference proteome</keyword>
<dbReference type="InterPro" id="IPR011763">
    <property type="entry name" value="COA_CT_C"/>
</dbReference>
<dbReference type="InterPro" id="IPR034733">
    <property type="entry name" value="AcCoA_carboxyl_beta"/>
</dbReference>
<protein>
    <submittedName>
        <fullName evidence="4">Carboxyl transferase domain-containing protein</fullName>
    </submittedName>
</protein>
<evidence type="ECO:0000313" key="4">
    <source>
        <dbReference type="EMBL" id="MEJ8821350.1"/>
    </source>
</evidence>
<feature type="chain" id="PRO_5046552687" evidence="1">
    <location>
        <begin position="24"/>
        <end position="553"/>
    </location>
</feature>
<dbReference type="InterPro" id="IPR029045">
    <property type="entry name" value="ClpP/crotonase-like_dom_sf"/>
</dbReference>
<feature type="domain" description="CoA carboxyltransferase C-terminal" evidence="3">
    <location>
        <begin position="298"/>
        <end position="553"/>
    </location>
</feature>
<dbReference type="Gene3D" id="3.90.226.10">
    <property type="entry name" value="2-enoyl-CoA Hydratase, Chain A, domain 1"/>
    <property type="match status" value="2"/>
</dbReference>
<keyword evidence="4" id="KW-0808">Transferase</keyword>
<dbReference type="PROSITE" id="PS50980">
    <property type="entry name" value="COA_CT_NTER"/>
    <property type="match status" value="1"/>
</dbReference>
<proteinExistence type="predicted"/>
<dbReference type="SUPFAM" id="SSF52096">
    <property type="entry name" value="ClpP/crotonase"/>
    <property type="match status" value="2"/>
</dbReference>
<evidence type="ECO:0000259" key="2">
    <source>
        <dbReference type="PROSITE" id="PS50980"/>
    </source>
</evidence>